<dbReference type="GO" id="GO:0005975">
    <property type="term" value="P:carbohydrate metabolic process"/>
    <property type="evidence" value="ECO:0007669"/>
    <property type="project" value="InterPro"/>
</dbReference>
<evidence type="ECO:0000313" key="3">
    <source>
        <dbReference type="Proteomes" id="UP000192343"/>
    </source>
</evidence>
<dbReference type="SMART" id="SM00642">
    <property type="entry name" value="Aamy"/>
    <property type="match status" value="1"/>
</dbReference>
<dbReference type="InterPro" id="IPR006047">
    <property type="entry name" value="GH13_cat_dom"/>
</dbReference>
<evidence type="ECO:0000313" key="2">
    <source>
        <dbReference type="EMBL" id="ORC34052.1"/>
    </source>
</evidence>
<dbReference type="RefSeq" id="WP_083051822.1">
    <property type="nucleotide sequence ID" value="NZ_MWQY01000016.1"/>
</dbReference>
<dbReference type="InterPro" id="IPR017853">
    <property type="entry name" value="GH"/>
</dbReference>
<protein>
    <submittedName>
        <fullName evidence="2">Alpha-amylase</fullName>
    </submittedName>
</protein>
<dbReference type="Gene3D" id="3.20.20.80">
    <property type="entry name" value="Glycosidases"/>
    <property type="match status" value="1"/>
</dbReference>
<evidence type="ECO:0000259" key="1">
    <source>
        <dbReference type="SMART" id="SM00642"/>
    </source>
</evidence>
<dbReference type="AlphaFoldDB" id="A0A1Y1RVJ9"/>
<dbReference type="SUPFAM" id="SSF51445">
    <property type="entry name" value="(Trans)glycosidases"/>
    <property type="match status" value="1"/>
</dbReference>
<dbReference type="Pfam" id="PF00128">
    <property type="entry name" value="Alpha-amylase"/>
    <property type="match status" value="1"/>
</dbReference>
<dbReference type="STRING" id="1963862.B4O97_14300"/>
<dbReference type="PANTHER" id="PTHR10357:SF209">
    <property type="entry name" value="PERIPLASMIC ALPHA-AMYLASE"/>
    <property type="match status" value="1"/>
</dbReference>
<keyword evidence="3" id="KW-1185">Reference proteome</keyword>
<dbReference type="PANTHER" id="PTHR10357">
    <property type="entry name" value="ALPHA-AMYLASE FAMILY MEMBER"/>
    <property type="match status" value="1"/>
</dbReference>
<comment type="caution">
    <text evidence="2">The sequence shown here is derived from an EMBL/GenBank/DDBJ whole genome shotgun (WGS) entry which is preliminary data.</text>
</comment>
<sequence>MKELRSIGDIDFTSLVRDREYYPSPDDWEDQVIYFLMADRFSDGNENDEALYDAERDYELVKKSGKEEDWQSWGKRWNGGTLTGVLSKLDYLQQLGITAVWISPIFKQVSFQESYHGYGIQNFLAIDPHLGSDQDLKFLAQEAHKQGMRVILDIIINHSGDVFAYEKENTPWTGEQYPVKGYRNAEGKPEIPYGEGKDRESVWPDGAVWPREMQYPSAYYRKGYIQNWENYPEYVEGDFFSLKTHNLGTGGSGEEFQPSPALKTITEAYKYWIAYADVDGFRIDTVKHMEWGATRYFVREIHEFAKSLGKKNFYLIGEITGGLEYAIKAFKETGLNAALGINRIPNQLEGCAKGAVNPEDYFAAFSNSQLPGDDDNRWYQDNVVTMFDDHDMVSLEGDWKYRFAADKETAPLLLNALFLNVMGLGIPCIYYGTEQGFDGGGGEDSYIRECMFAGNFGAFRTQGKHFFNTANLIYVELAKLLKLRHSYLILRQGRQYLRPISHDGERFDYPRKIGEGRITSVVAWARIFNTEEAVLAFNTDMENALTVSIAVDSSLHTEGDEFQLLYSSDPGKSSERVKVEQAGDNLAVKVEVPPAGCLMLYRGTAS</sequence>
<name>A0A1Y1RVJ9_9SPIO</name>
<proteinExistence type="predicted"/>
<dbReference type="OrthoDB" id="366629at2"/>
<organism evidence="2 3">
    <name type="scientific">Marispirochaeta aestuarii</name>
    <dbReference type="NCBI Taxonomy" id="1963862"/>
    <lineage>
        <taxon>Bacteria</taxon>
        <taxon>Pseudomonadati</taxon>
        <taxon>Spirochaetota</taxon>
        <taxon>Spirochaetia</taxon>
        <taxon>Spirochaetales</taxon>
        <taxon>Spirochaetaceae</taxon>
        <taxon>Marispirochaeta</taxon>
    </lineage>
</organism>
<accession>A0A1Y1RVJ9</accession>
<dbReference type="Proteomes" id="UP000192343">
    <property type="component" value="Unassembled WGS sequence"/>
</dbReference>
<dbReference type="EMBL" id="MWQY01000016">
    <property type="protein sequence ID" value="ORC34052.1"/>
    <property type="molecule type" value="Genomic_DNA"/>
</dbReference>
<reference evidence="2 3" key="1">
    <citation type="submission" date="2017-03" db="EMBL/GenBank/DDBJ databases">
        <title>Draft Genome sequence of Marispirochaeta sp. strain JC444.</title>
        <authorList>
            <person name="Shivani Y."/>
            <person name="Subhash Y."/>
            <person name="Sasikala C."/>
            <person name="Ramana C."/>
        </authorList>
    </citation>
    <scope>NUCLEOTIDE SEQUENCE [LARGE SCALE GENOMIC DNA]</scope>
    <source>
        <strain evidence="2 3">JC444</strain>
    </source>
</reference>
<feature type="domain" description="Glycosyl hydrolase family 13 catalytic" evidence="1">
    <location>
        <begin position="35"/>
        <end position="484"/>
    </location>
</feature>
<gene>
    <name evidence="2" type="ORF">B4O97_14300</name>
</gene>
<dbReference type="CDD" id="cd11352">
    <property type="entry name" value="AmyAc_5"/>
    <property type="match status" value="1"/>
</dbReference>